<feature type="compositionally biased region" description="Acidic residues" evidence="1">
    <location>
        <begin position="65"/>
        <end position="75"/>
    </location>
</feature>
<accession>A0AAV5WET6</accession>
<comment type="caution">
    <text evidence="2">The sequence shown here is derived from an EMBL/GenBank/DDBJ whole genome shotgun (WGS) entry which is preliminary data.</text>
</comment>
<evidence type="ECO:0000313" key="3">
    <source>
        <dbReference type="Proteomes" id="UP001432322"/>
    </source>
</evidence>
<feature type="compositionally biased region" description="Basic and acidic residues" evidence="1">
    <location>
        <begin position="92"/>
        <end position="104"/>
    </location>
</feature>
<feature type="compositionally biased region" description="Low complexity" evidence="1">
    <location>
        <begin position="126"/>
        <end position="140"/>
    </location>
</feature>
<evidence type="ECO:0000256" key="1">
    <source>
        <dbReference type="SAM" id="MobiDB-lite"/>
    </source>
</evidence>
<dbReference type="Proteomes" id="UP001432322">
    <property type="component" value="Unassembled WGS sequence"/>
</dbReference>
<feature type="compositionally biased region" description="Basic residues" evidence="1">
    <location>
        <begin position="80"/>
        <end position="91"/>
    </location>
</feature>
<protein>
    <submittedName>
        <fullName evidence="2">Uncharacterized protein</fullName>
    </submittedName>
</protein>
<feature type="region of interest" description="Disordered" evidence="1">
    <location>
        <begin position="51"/>
        <end position="186"/>
    </location>
</feature>
<reference evidence="2" key="1">
    <citation type="submission" date="2023-10" db="EMBL/GenBank/DDBJ databases">
        <title>Genome assembly of Pristionchus species.</title>
        <authorList>
            <person name="Yoshida K."/>
            <person name="Sommer R.J."/>
        </authorList>
    </citation>
    <scope>NUCLEOTIDE SEQUENCE</scope>
    <source>
        <strain evidence="2">RS5133</strain>
    </source>
</reference>
<feature type="non-terminal residue" evidence="2">
    <location>
        <position position="294"/>
    </location>
</feature>
<evidence type="ECO:0000313" key="2">
    <source>
        <dbReference type="EMBL" id="GMT30397.1"/>
    </source>
</evidence>
<dbReference type="AlphaFoldDB" id="A0AAV5WET6"/>
<sequence length="294" mass="33115">SQTDDLPSDSEVTVRMKTIRSRTETIHLLDRELEDAADEIKAIHVTPIVTRFPEQKLADGQEITDREEENEEDTTEMTTTKRRKGLGRKKQKKEEAERRRKMMESTDAPRSSPTSEHTKSPRHLLTSRPTTPAPTSAHRSSFVHGAIDPLDPKFTNKGEIRAYPAQVASRRPKGSGRKKGNKTAKSNLSKDISMLWMMNESMTSILQDLPTTTPIYLPPLTSSATIRPPKPAIHTITVPTRSVITDELLPATTSVTVPLDVVETAYDLWRQSIDKAATNEGVTERRKNEEEKRR</sequence>
<feature type="compositionally biased region" description="Basic and acidic residues" evidence="1">
    <location>
        <begin position="150"/>
        <end position="160"/>
    </location>
</feature>
<feature type="compositionally biased region" description="Basic residues" evidence="1">
    <location>
        <begin position="170"/>
        <end position="182"/>
    </location>
</feature>
<gene>
    <name evidence="2" type="ORF">PFISCL1PPCAC_21694</name>
</gene>
<proteinExistence type="predicted"/>
<name>A0AAV5WET6_9BILA</name>
<keyword evidence="3" id="KW-1185">Reference proteome</keyword>
<organism evidence="2 3">
    <name type="scientific">Pristionchus fissidentatus</name>
    <dbReference type="NCBI Taxonomy" id="1538716"/>
    <lineage>
        <taxon>Eukaryota</taxon>
        <taxon>Metazoa</taxon>
        <taxon>Ecdysozoa</taxon>
        <taxon>Nematoda</taxon>
        <taxon>Chromadorea</taxon>
        <taxon>Rhabditida</taxon>
        <taxon>Rhabditina</taxon>
        <taxon>Diplogasteromorpha</taxon>
        <taxon>Diplogasteroidea</taxon>
        <taxon>Neodiplogasteridae</taxon>
        <taxon>Pristionchus</taxon>
    </lineage>
</organism>
<feature type="non-terminal residue" evidence="2">
    <location>
        <position position="1"/>
    </location>
</feature>
<dbReference type="EMBL" id="BTSY01000005">
    <property type="protein sequence ID" value="GMT30397.1"/>
    <property type="molecule type" value="Genomic_DNA"/>
</dbReference>